<evidence type="ECO:0000313" key="2">
    <source>
        <dbReference type="Proteomes" id="UP000199013"/>
    </source>
</evidence>
<gene>
    <name evidence="1" type="ORF">FDG2_3579</name>
</gene>
<accession>A0A1C3NZW4</accession>
<name>A0A1C3NZW4_9ACTN</name>
<protein>
    <submittedName>
        <fullName evidence="1">Uncharacterized protein</fullName>
    </submittedName>
</protein>
<dbReference type="AlphaFoldDB" id="A0A1C3NZW4"/>
<reference evidence="2" key="1">
    <citation type="submission" date="2016-02" db="EMBL/GenBank/DDBJ databases">
        <authorList>
            <person name="Wibberg D."/>
        </authorList>
    </citation>
    <scope>NUCLEOTIDE SEQUENCE [LARGE SCALE GENOMIC DNA]</scope>
</reference>
<evidence type="ECO:0000313" key="1">
    <source>
        <dbReference type="EMBL" id="SBW23106.1"/>
    </source>
</evidence>
<dbReference type="EMBL" id="FLUV01001503">
    <property type="protein sequence ID" value="SBW23106.1"/>
    <property type="molecule type" value="Genomic_DNA"/>
</dbReference>
<organism evidence="1 2">
    <name type="scientific">Candidatus Protofrankia californiensis</name>
    <dbReference type="NCBI Taxonomy" id="1839754"/>
    <lineage>
        <taxon>Bacteria</taxon>
        <taxon>Bacillati</taxon>
        <taxon>Actinomycetota</taxon>
        <taxon>Actinomycetes</taxon>
        <taxon>Frankiales</taxon>
        <taxon>Frankiaceae</taxon>
        <taxon>Protofrankia</taxon>
    </lineage>
</organism>
<keyword evidence="2" id="KW-1185">Reference proteome</keyword>
<sequence>MAEHTPRRNIETWAHELPASFIECRTTGHRWEPHSAVWDKQARAYHVIHECDRCHTQRKAWWNRNGEITSAGYSYPEGYLTKDVGYIGADGRGVLRTEYLARIFTTTARGNGSTPQASC</sequence>
<proteinExistence type="predicted"/>
<dbReference type="Proteomes" id="UP000199013">
    <property type="component" value="Unassembled WGS sequence"/>
</dbReference>